<feature type="region of interest" description="Disordered" evidence="10">
    <location>
        <begin position="472"/>
        <end position="504"/>
    </location>
</feature>
<evidence type="ECO:0000256" key="6">
    <source>
        <dbReference type="ARBA" id="ARBA00022909"/>
    </source>
</evidence>
<dbReference type="InterPro" id="IPR005801">
    <property type="entry name" value="ADC_synthase"/>
</dbReference>
<keyword evidence="7" id="KW-0315">Glutamine amidotransferase</keyword>
<dbReference type="Pfam" id="PF00117">
    <property type="entry name" value="GATase"/>
    <property type="match status" value="1"/>
</dbReference>
<gene>
    <name evidence="14" type="ORF">BS47DRAFT_1338897</name>
</gene>
<evidence type="ECO:0000256" key="4">
    <source>
        <dbReference type="ARBA" id="ARBA00013139"/>
    </source>
</evidence>
<dbReference type="PROSITE" id="PS51273">
    <property type="entry name" value="GATASE_TYPE_1"/>
    <property type="match status" value="1"/>
</dbReference>
<keyword evidence="5" id="KW-0808">Transferase</keyword>
<evidence type="ECO:0000256" key="9">
    <source>
        <dbReference type="ARBA" id="ARBA00031904"/>
    </source>
</evidence>
<dbReference type="Pfam" id="PF04715">
    <property type="entry name" value="Anth_synt_I_N"/>
    <property type="match status" value="1"/>
</dbReference>
<evidence type="ECO:0000313" key="14">
    <source>
        <dbReference type="EMBL" id="KAF9518006.1"/>
    </source>
</evidence>
<dbReference type="InterPro" id="IPR015890">
    <property type="entry name" value="Chorismate_C"/>
</dbReference>
<dbReference type="PRINTS" id="PR00097">
    <property type="entry name" value="ANTSNTHASEII"/>
</dbReference>
<reference evidence="14" key="1">
    <citation type="journal article" date="2020" name="Nat. Commun.">
        <title>Large-scale genome sequencing of mycorrhizal fungi provides insights into the early evolution of symbiotic traits.</title>
        <authorList>
            <person name="Miyauchi S."/>
            <person name="Kiss E."/>
            <person name="Kuo A."/>
            <person name="Drula E."/>
            <person name="Kohler A."/>
            <person name="Sanchez-Garcia M."/>
            <person name="Morin E."/>
            <person name="Andreopoulos B."/>
            <person name="Barry K.W."/>
            <person name="Bonito G."/>
            <person name="Buee M."/>
            <person name="Carver A."/>
            <person name="Chen C."/>
            <person name="Cichocki N."/>
            <person name="Clum A."/>
            <person name="Culley D."/>
            <person name="Crous P.W."/>
            <person name="Fauchery L."/>
            <person name="Girlanda M."/>
            <person name="Hayes R.D."/>
            <person name="Keri Z."/>
            <person name="LaButti K."/>
            <person name="Lipzen A."/>
            <person name="Lombard V."/>
            <person name="Magnuson J."/>
            <person name="Maillard F."/>
            <person name="Murat C."/>
            <person name="Nolan M."/>
            <person name="Ohm R.A."/>
            <person name="Pangilinan J."/>
            <person name="Pereira M.F."/>
            <person name="Perotto S."/>
            <person name="Peter M."/>
            <person name="Pfister S."/>
            <person name="Riley R."/>
            <person name="Sitrit Y."/>
            <person name="Stielow J.B."/>
            <person name="Szollosi G."/>
            <person name="Zifcakova L."/>
            <person name="Stursova M."/>
            <person name="Spatafora J.W."/>
            <person name="Tedersoo L."/>
            <person name="Vaario L.M."/>
            <person name="Yamada A."/>
            <person name="Yan M."/>
            <person name="Wang P."/>
            <person name="Xu J."/>
            <person name="Bruns T."/>
            <person name="Baldrian P."/>
            <person name="Vilgalys R."/>
            <person name="Dunand C."/>
            <person name="Henrissat B."/>
            <person name="Grigoriev I.V."/>
            <person name="Hibbett D."/>
            <person name="Nagy L.G."/>
            <person name="Martin F.M."/>
        </authorList>
    </citation>
    <scope>NUCLEOTIDE SEQUENCE</scope>
    <source>
        <strain evidence="14">UP504</strain>
    </source>
</reference>
<comment type="similarity">
    <text evidence="3">In the C-terminal section; belongs to the anthranilate synthase component I family.</text>
</comment>
<evidence type="ECO:0000256" key="8">
    <source>
        <dbReference type="ARBA" id="ARBA00031329"/>
    </source>
</evidence>
<dbReference type="SUPFAM" id="SSF56322">
    <property type="entry name" value="ADC synthase"/>
    <property type="match status" value="1"/>
</dbReference>
<comment type="pathway">
    <text evidence="2">Cofactor biosynthesis; tetrahydrofolate biosynthesis; 4-aminobenzoate from chorismate: step 1/2.</text>
</comment>
<organism evidence="14 15">
    <name type="scientific">Hydnum rufescens UP504</name>
    <dbReference type="NCBI Taxonomy" id="1448309"/>
    <lineage>
        <taxon>Eukaryota</taxon>
        <taxon>Fungi</taxon>
        <taxon>Dikarya</taxon>
        <taxon>Basidiomycota</taxon>
        <taxon>Agaricomycotina</taxon>
        <taxon>Agaricomycetes</taxon>
        <taxon>Cantharellales</taxon>
        <taxon>Hydnaceae</taxon>
        <taxon>Hydnum</taxon>
    </lineage>
</organism>
<feature type="domain" description="Anthranilate synthase component I N-terminal" evidence="13">
    <location>
        <begin position="293"/>
        <end position="426"/>
    </location>
</feature>
<keyword evidence="6" id="KW-0289">Folate biosynthesis</keyword>
<evidence type="ECO:0000313" key="15">
    <source>
        <dbReference type="Proteomes" id="UP000886523"/>
    </source>
</evidence>
<dbReference type="InterPro" id="IPR006805">
    <property type="entry name" value="Anth_synth_I_N"/>
</dbReference>
<evidence type="ECO:0000259" key="13">
    <source>
        <dbReference type="Pfam" id="PF04715"/>
    </source>
</evidence>
<feature type="domain" description="Glutamine amidotransferase" evidence="11">
    <location>
        <begin position="4"/>
        <end position="202"/>
    </location>
</feature>
<protein>
    <recommendedName>
        <fullName evidence="4">aminodeoxychorismate synthase</fullName>
        <ecNumber evidence="4">2.6.1.85</ecNumber>
    </recommendedName>
    <alternativeName>
        <fullName evidence="8">Para-aminobenzoate synthase</fullName>
    </alternativeName>
    <alternativeName>
        <fullName evidence="9">p-aminobenzoic acid synthase</fullName>
    </alternativeName>
</protein>
<dbReference type="Gene3D" id="3.60.120.10">
    <property type="entry name" value="Anthranilate synthase"/>
    <property type="match status" value="1"/>
</dbReference>
<dbReference type="OrthoDB" id="64220at2759"/>
<dbReference type="EMBL" id="MU128928">
    <property type="protein sequence ID" value="KAF9518006.1"/>
    <property type="molecule type" value="Genomic_DNA"/>
</dbReference>
<comment type="caution">
    <text evidence="14">The sequence shown here is derived from an EMBL/GenBank/DDBJ whole genome shotgun (WGS) entry which is preliminary data.</text>
</comment>
<dbReference type="EC" id="2.6.1.85" evidence="4"/>
<dbReference type="PRINTS" id="PR00096">
    <property type="entry name" value="GATASE"/>
</dbReference>
<dbReference type="PANTHER" id="PTHR11236">
    <property type="entry name" value="AMINOBENZOATE/ANTHRANILATE SYNTHASE"/>
    <property type="match status" value="1"/>
</dbReference>
<evidence type="ECO:0000256" key="5">
    <source>
        <dbReference type="ARBA" id="ARBA00022679"/>
    </source>
</evidence>
<dbReference type="InterPro" id="IPR006221">
    <property type="entry name" value="TrpG/PapA_dom"/>
</dbReference>
<evidence type="ECO:0000259" key="12">
    <source>
        <dbReference type="Pfam" id="PF00425"/>
    </source>
</evidence>
<dbReference type="GO" id="GO:0046656">
    <property type="term" value="P:folic acid biosynthetic process"/>
    <property type="evidence" value="ECO:0007669"/>
    <property type="project" value="UniProtKB-KW"/>
</dbReference>
<dbReference type="NCBIfam" id="TIGR01823">
    <property type="entry name" value="PabB-fungal"/>
    <property type="match status" value="1"/>
</dbReference>
<accession>A0A9P6B5G8</accession>
<evidence type="ECO:0000256" key="10">
    <source>
        <dbReference type="SAM" id="MobiDB-lite"/>
    </source>
</evidence>
<keyword evidence="15" id="KW-1185">Reference proteome</keyword>
<dbReference type="Proteomes" id="UP000886523">
    <property type="component" value="Unassembled WGS sequence"/>
</dbReference>
<evidence type="ECO:0000256" key="7">
    <source>
        <dbReference type="ARBA" id="ARBA00022962"/>
    </source>
</evidence>
<dbReference type="InterPro" id="IPR017926">
    <property type="entry name" value="GATASE"/>
</dbReference>
<dbReference type="AlphaFoldDB" id="A0A9P6B5G8"/>
<dbReference type="InterPro" id="IPR010117">
    <property type="entry name" value="PabB_fungal"/>
</dbReference>
<proteinExistence type="inferred from homology"/>
<dbReference type="GO" id="GO:0005737">
    <property type="term" value="C:cytoplasm"/>
    <property type="evidence" value="ECO:0007669"/>
    <property type="project" value="TreeGrafter"/>
</dbReference>
<dbReference type="GO" id="GO:0008153">
    <property type="term" value="P:4-aminobenzoate biosynthetic process"/>
    <property type="evidence" value="ECO:0007669"/>
    <property type="project" value="TreeGrafter"/>
</dbReference>
<dbReference type="GO" id="GO:0046820">
    <property type="term" value="F:4-amino-4-deoxychorismate synthase activity"/>
    <property type="evidence" value="ECO:0007669"/>
    <property type="project" value="UniProtKB-EC"/>
</dbReference>
<comment type="catalytic activity">
    <reaction evidence="1">
        <text>chorismate + L-glutamine = 4-amino-4-deoxychorismate + L-glutamate</text>
        <dbReference type="Rhea" id="RHEA:11672"/>
        <dbReference type="ChEBI" id="CHEBI:29748"/>
        <dbReference type="ChEBI" id="CHEBI:29985"/>
        <dbReference type="ChEBI" id="CHEBI:58359"/>
        <dbReference type="ChEBI" id="CHEBI:58406"/>
        <dbReference type="EC" id="2.6.1.85"/>
    </reaction>
</comment>
<evidence type="ECO:0000256" key="2">
    <source>
        <dbReference type="ARBA" id="ARBA00005009"/>
    </source>
</evidence>
<evidence type="ECO:0000256" key="1">
    <source>
        <dbReference type="ARBA" id="ARBA00001000"/>
    </source>
</evidence>
<dbReference type="Gene3D" id="3.40.50.880">
    <property type="match status" value="1"/>
</dbReference>
<dbReference type="PRINTS" id="PR00099">
    <property type="entry name" value="CPSGATASE"/>
</dbReference>
<dbReference type="InterPro" id="IPR019999">
    <property type="entry name" value="Anth_synth_I-like"/>
</dbReference>
<dbReference type="PANTHER" id="PTHR11236:SF18">
    <property type="entry name" value="AMINODEOXYCHORISMATE SYNTHASE"/>
    <property type="match status" value="1"/>
</dbReference>
<sequence length="823" mass="90581">MNILVIDSFDSFTLNLASLLRRTIPDAIVHVIHNNDFTSHQLIPLLQHFDAVAVGPGPGSPNDPGAVGIIPDIWDLPDPYLLPVLGVCLGHQSLCIRFGGRLENLSIVKHGQCSALEHDGQDIFSGLGIAKVVRYHSLHVVIPSPHDAIVPLAWATDVDVERGAKQRILMAARHRTKPFWGVQYHPESICTIGGGEDIIRNFWTLAQQWSAENGRVTLPLPENWRQQINYDDFALTRLACRPPSSPSHTTHPKQPLRVIAQAVTLHSDVSTPLLGEALLALEHERPGLDGHEFLLLDSNAEPGRFSIIGFISPTTARITYTVGDTVVRIRSSSTLIESPLAKDEDIWTWLAHYMGNRSFLDGNDASPFWGGLIGYSTYECGVATLGVDLPSRPKQSKPSPIPSTHPDLSFAFVERSVVVDRVDSLVHIQSIGNDTMTDHCPDHANPPSVEGGVETAWVKRISSFIQLITDPSFTPAPTPQPTTPVPASTQNADSSQTLWPPLEVEPPNKTQYISSVKRTQEYLAQGESYEICLTALTRVTLPRLDSTTSCESTSWRLFKTLRALNPAPYGCFIRLGGTTLVGSSPERFLSWTRDGLCQLRPIKGTIKKSRGAGKPEVTLAEAEDMFLGSPKEIAENLMIVDLIRHDLSRVVCRNGSREEVRVTQLFSVEEYEAVYQLVSVIEGRVDVGRGYTGWDVLARSLPPGSMTGAPKKRSVELLQILENSFVWPQDTFSPRTPCCDETEGGHERGVYSGVCGYWCVGGGGDFSVIIRSAFKYDDECEESGSERWYVGAGGAITALSDAEDEWEEMKIKLSSTLRAFEHL</sequence>
<dbReference type="InterPro" id="IPR029062">
    <property type="entry name" value="Class_I_gatase-like"/>
</dbReference>
<dbReference type="SUPFAM" id="SSF52317">
    <property type="entry name" value="Class I glutamine amidotransferase-like"/>
    <property type="match status" value="1"/>
</dbReference>
<dbReference type="Pfam" id="PF00425">
    <property type="entry name" value="Chorismate_bind"/>
    <property type="match status" value="1"/>
</dbReference>
<evidence type="ECO:0000259" key="11">
    <source>
        <dbReference type="Pfam" id="PF00117"/>
    </source>
</evidence>
<dbReference type="CDD" id="cd01743">
    <property type="entry name" value="GATase1_Anthranilate_Synthase"/>
    <property type="match status" value="1"/>
</dbReference>
<feature type="domain" description="Chorismate-utilising enzyme C-terminal" evidence="12">
    <location>
        <begin position="509"/>
        <end position="812"/>
    </location>
</feature>
<dbReference type="NCBIfam" id="TIGR00566">
    <property type="entry name" value="trpG_papA"/>
    <property type="match status" value="1"/>
</dbReference>
<feature type="compositionally biased region" description="Pro residues" evidence="10">
    <location>
        <begin position="474"/>
        <end position="484"/>
    </location>
</feature>
<evidence type="ECO:0000256" key="3">
    <source>
        <dbReference type="ARBA" id="ARBA00005970"/>
    </source>
</evidence>
<name>A0A9P6B5G8_9AGAM</name>
<dbReference type="GO" id="GO:0000162">
    <property type="term" value="P:L-tryptophan biosynthetic process"/>
    <property type="evidence" value="ECO:0007669"/>
    <property type="project" value="TreeGrafter"/>
</dbReference>